<evidence type="ECO:0000256" key="4">
    <source>
        <dbReference type="PROSITE-ProRule" id="PRU00335"/>
    </source>
</evidence>
<dbReference type="Proteomes" id="UP000298781">
    <property type="component" value="Chromosome"/>
</dbReference>
<feature type="DNA-binding region" description="H-T-H motif" evidence="4">
    <location>
        <begin position="88"/>
        <end position="107"/>
    </location>
</feature>
<dbReference type="Gene3D" id="1.10.357.10">
    <property type="entry name" value="Tetracycline Repressor, domain 2"/>
    <property type="match status" value="1"/>
</dbReference>
<evidence type="ECO:0000313" key="7">
    <source>
        <dbReference type="EMBL" id="QCI68320.1"/>
    </source>
</evidence>
<feature type="region of interest" description="Disordered" evidence="5">
    <location>
        <begin position="1"/>
        <end position="45"/>
    </location>
</feature>
<evidence type="ECO:0000259" key="6">
    <source>
        <dbReference type="PROSITE" id="PS50977"/>
    </source>
</evidence>
<dbReference type="PANTHER" id="PTHR30055">
    <property type="entry name" value="HTH-TYPE TRANSCRIPTIONAL REGULATOR RUTR"/>
    <property type="match status" value="1"/>
</dbReference>
<feature type="domain" description="HTH tetR-type" evidence="6">
    <location>
        <begin position="65"/>
        <end position="125"/>
    </location>
</feature>
<gene>
    <name evidence="7" type="ORF">E8M01_31310</name>
</gene>
<sequence>MPAQVKRPGGMLKASAGPDGRGLTGRECKPMAKTDDPRRDDGELATAVPARRAPKRKLTRIEKSQRTRQAICDAAAEIIGEFGYAEASIARIMERAGLGHGTFYAYFDSRAALFDQLLPMKGSEVLDFLHDRVKGASNFVEMETKGFLGFLEFAQSHPWFFRLLHEAEVAAPDGYRQHIDNIMVRFRRSLKRSWDLGELPGYGEQELDTLAYLLISARDYVYSQHVARSPDMASALQDAVETYRKFISFGLRGAPGDQAAPPPGASSRAKPA</sequence>
<dbReference type="InterPro" id="IPR001647">
    <property type="entry name" value="HTH_TetR"/>
</dbReference>
<feature type="compositionally biased region" description="Basic and acidic residues" evidence="5">
    <location>
        <begin position="24"/>
        <end position="42"/>
    </location>
</feature>
<keyword evidence="3" id="KW-0804">Transcription</keyword>
<dbReference type="EMBL" id="CP039690">
    <property type="protein sequence ID" value="QCI68320.1"/>
    <property type="molecule type" value="Genomic_DNA"/>
</dbReference>
<evidence type="ECO:0000256" key="2">
    <source>
        <dbReference type="ARBA" id="ARBA00023125"/>
    </source>
</evidence>
<name>A0A4D7BC20_9HYPH</name>
<dbReference type="AlphaFoldDB" id="A0A4D7BC20"/>
<dbReference type="PRINTS" id="PR00455">
    <property type="entry name" value="HTHTETR"/>
</dbReference>
<protein>
    <submittedName>
        <fullName evidence="7">TetR/AcrR family transcriptional regulator</fullName>
    </submittedName>
</protein>
<keyword evidence="2 4" id="KW-0238">DNA-binding</keyword>
<dbReference type="InterPro" id="IPR050109">
    <property type="entry name" value="HTH-type_TetR-like_transc_reg"/>
</dbReference>
<dbReference type="KEGG" id="pstg:E8M01_31310"/>
<keyword evidence="8" id="KW-1185">Reference proteome</keyword>
<evidence type="ECO:0000256" key="3">
    <source>
        <dbReference type="ARBA" id="ARBA00023163"/>
    </source>
</evidence>
<dbReference type="SUPFAM" id="SSF46689">
    <property type="entry name" value="Homeodomain-like"/>
    <property type="match status" value="1"/>
</dbReference>
<keyword evidence="1" id="KW-0805">Transcription regulation</keyword>
<proteinExistence type="predicted"/>
<dbReference type="OrthoDB" id="9811084at2"/>
<dbReference type="GO" id="GO:0003700">
    <property type="term" value="F:DNA-binding transcription factor activity"/>
    <property type="evidence" value="ECO:0007669"/>
    <property type="project" value="TreeGrafter"/>
</dbReference>
<dbReference type="GO" id="GO:0000976">
    <property type="term" value="F:transcription cis-regulatory region binding"/>
    <property type="evidence" value="ECO:0007669"/>
    <property type="project" value="TreeGrafter"/>
</dbReference>
<evidence type="ECO:0000313" key="8">
    <source>
        <dbReference type="Proteomes" id="UP000298781"/>
    </source>
</evidence>
<dbReference type="PROSITE" id="PS50977">
    <property type="entry name" value="HTH_TETR_2"/>
    <property type="match status" value="1"/>
</dbReference>
<reference evidence="7 8" key="1">
    <citation type="submission" date="2019-04" db="EMBL/GenBank/DDBJ databases">
        <title>Phreatobacter aquaticus sp. nov.</title>
        <authorList>
            <person name="Choi A."/>
        </authorList>
    </citation>
    <scope>NUCLEOTIDE SEQUENCE [LARGE SCALE GENOMIC DNA]</scope>
    <source>
        <strain evidence="7 8">KCTC 52518</strain>
    </source>
</reference>
<dbReference type="Pfam" id="PF00440">
    <property type="entry name" value="TetR_N"/>
    <property type="match status" value="1"/>
</dbReference>
<dbReference type="PANTHER" id="PTHR30055:SF234">
    <property type="entry name" value="HTH-TYPE TRANSCRIPTIONAL REGULATOR BETI"/>
    <property type="match status" value="1"/>
</dbReference>
<accession>A0A4D7BC20</accession>
<dbReference type="InterPro" id="IPR009057">
    <property type="entry name" value="Homeodomain-like_sf"/>
</dbReference>
<organism evidence="7 8">
    <name type="scientific">Phreatobacter stygius</name>
    <dbReference type="NCBI Taxonomy" id="1940610"/>
    <lineage>
        <taxon>Bacteria</taxon>
        <taxon>Pseudomonadati</taxon>
        <taxon>Pseudomonadota</taxon>
        <taxon>Alphaproteobacteria</taxon>
        <taxon>Hyphomicrobiales</taxon>
        <taxon>Phreatobacteraceae</taxon>
        <taxon>Phreatobacter</taxon>
    </lineage>
</organism>
<evidence type="ECO:0000256" key="5">
    <source>
        <dbReference type="SAM" id="MobiDB-lite"/>
    </source>
</evidence>
<evidence type="ECO:0000256" key="1">
    <source>
        <dbReference type="ARBA" id="ARBA00023015"/>
    </source>
</evidence>